<dbReference type="EMBL" id="CP076022">
    <property type="protein sequence ID" value="QWC11441.1"/>
    <property type="molecule type" value="Genomic_DNA"/>
</dbReference>
<reference evidence="2 3" key="1">
    <citation type="submission" date="2021-05" db="EMBL/GenBank/DDBJ databases">
        <title>Novel species in genus Arthrobacter.</title>
        <authorList>
            <person name="Zhang G."/>
        </authorList>
    </citation>
    <scope>NUCLEOTIDE SEQUENCE [LARGE SCALE GENOMIC DNA]</scope>
    <source>
        <strain evidence="3">zg-ZUI227</strain>
    </source>
</reference>
<name>A0A975M8M5_9MICC</name>
<dbReference type="AlphaFoldDB" id="A0A975M8M5"/>
<keyword evidence="3" id="KW-1185">Reference proteome</keyword>
<sequence>MSRRRPPSSWRYSFGAWRCGFSTYGGGTTGEHEGLGKRGRGCEPGQSFRTAAVAELFEETGIVAKAEDLEPFASLSDPSIHPLTYPNGDQVQAFAICFVLANWEGSLSAEESEVSDLGFFPLVDPPSPTHAPTTGVFKQMRRRLRDLQHNSSLVLAFESTNVGGITVD</sequence>
<evidence type="ECO:0000313" key="2">
    <source>
        <dbReference type="EMBL" id="QWC11441.1"/>
    </source>
</evidence>
<dbReference type="Proteomes" id="UP000676885">
    <property type="component" value="Chromosome"/>
</dbReference>
<dbReference type="SUPFAM" id="SSF55811">
    <property type="entry name" value="Nudix"/>
    <property type="match status" value="1"/>
</dbReference>
<organism evidence="2 3">
    <name type="scientific">Arthrobacter jiangjiafuii</name>
    <dbReference type="NCBI Taxonomy" id="2817475"/>
    <lineage>
        <taxon>Bacteria</taxon>
        <taxon>Bacillati</taxon>
        <taxon>Actinomycetota</taxon>
        <taxon>Actinomycetes</taxon>
        <taxon>Micrococcales</taxon>
        <taxon>Micrococcaceae</taxon>
        <taxon>Arthrobacter</taxon>
    </lineage>
</organism>
<feature type="domain" description="Nudix hydrolase" evidence="1">
    <location>
        <begin position="41"/>
        <end position="130"/>
    </location>
</feature>
<dbReference type="KEGG" id="ajg:KKR91_07810"/>
<dbReference type="InterPro" id="IPR000086">
    <property type="entry name" value="NUDIX_hydrolase_dom"/>
</dbReference>
<dbReference type="Pfam" id="PF00293">
    <property type="entry name" value="NUDIX"/>
    <property type="match status" value="1"/>
</dbReference>
<gene>
    <name evidence="2" type="ORF">KKR91_07810</name>
</gene>
<evidence type="ECO:0000259" key="1">
    <source>
        <dbReference type="Pfam" id="PF00293"/>
    </source>
</evidence>
<dbReference type="InterPro" id="IPR015797">
    <property type="entry name" value="NUDIX_hydrolase-like_dom_sf"/>
</dbReference>
<accession>A0A975M8M5</accession>
<dbReference type="Gene3D" id="3.90.79.10">
    <property type="entry name" value="Nucleoside Triphosphate Pyrophosphohydrolase"/>
    <property type="match status" value="1"/>
</dbReference>
<evidence type="ECO:0000313" key="3">
    <source>
        <dbReference type="Proteomes" id="UP000676885"/>
    </source>
</evidence>
<protein>
    <submittedName>
        <fullName evidence="2">NUDIX domain-containing protein</fullName>
    </submittedName>
</protein>
<proteinExistence type="predicted"/>